<accession>A0ABX2CK31</accession>
<feature type="transmembrane region" description="Helical" evidence="1">
    <location>
        <begin position="97"/>
        <end position="116"/>
    </location>
</feature>
<proteinExistence type="predicted"/>
<feature type="transmembrane region" description="Helical" evidence="1">
    <location>
        <begin position="69"/>
        <end position="90"/>
    </location>
</feature>
<name>A0ABX2CK31_9BRAD</name>
<dbReference type="EMBL" id="JABFDN010000007">
    <property type="protein sequence ID" value="NPU67704.1"/>
    <property type="molecule type" value="Genomic_DNA"/>
</dbReference>
<dbReference type="Proteomes" id="UP000886476">
    <property type="component" value="Unassembled WGS sequence"/>
</dbReference>
<protein>
    <submittedName>
        <fullName evidence="2">Uncharacterized protein</fullName>
    </submittedName>
</protein>
<keyword evidence="1" id="KW-0472">Membrane</keyword>
<evidence type="ECO:0000256" key="1">
    <source>
        <dbReference type="SAM" id="Phobius"/>
    </source>
</evidence>
<feature type="transmembrane region" description="Helical" evidence="1">
    <location>
        <begin position="136"/>
        <end position="155"/>
    </location>
</feature>
<feature type="transmembrane region" description="Helical" evidence="1">
    <location>
        <begin position="12"/>
        <end position="31"/>
    </location>
</feature>
<sequence length="170" mass="18084">MTWGIPTTLFLQIHVVLSLIGIATGLVMLAGMLAGRHLAVWAALFLVTTFLTGVTGFPLPPFGLDPPRIIGIILLALLTAAAAALYVFALSGWWRRVYVVAALLSLYLNVFVAVVQSFQKIGVLNALAPTQSEPPFAVAQLVTLALFIALGIFSWRRFTPGAAAPRASLA</sequence>
<keyword evidence="3" id="KW-1185">Reference proteome</keyword>
<dbReference type="RefSeq" id="WP_172112769.1">
    <property type="nucleotide sequence ID" value="NZ_JABFDN010000007.1"/>
</dbReference>
<reference evidence="2" key="1">
    <citation type="submission" date="2020-05" db="EMBL/GenBank/DDBJ databases">
        <title>Nod-independent and nitrogen-fixing Bradyrhizobium aeschynomene sp. nov. isolated from nodules of Aeschynomene indica.</title>
        <authorList>
            <person name="Zhang Z."/>
        </authorList>
    </citation>
    <scope>NUCLEOTIDE SEQUENCE</scope>
    <source>
        <strain evidence="2">83012</strain>
    </source>
</reference>
<gene>
    <name evidence="2" type="ORF">HL667_22060</name>
</gene>
<evidence type="ECO:0000313" key="3">
    <source>
        <dbReference type="Proteomes" id="UP000886476"/>
    </source>
</evidence>
<evidence type="ECO:0000313" key="2">
    <source>
        <dbReference type="EMBL" id="NPU67704.1"/>
    </source>
</evidence>
<keyword evidence="1" id="KW-1133">Transmembrane helix</keyword>
<feature type="transmembrane region" description="Helical" evidence="1">
    <location>
        <begin position="38"/>
        <end position="57"/>
    </location>
</feature>
<comment type="caution">
    <text evidence="2">The sequence shown here is derived from an EMBL/GenBank/DDBJ whole genome shotgun (WGS) entry which is preliminary data.</text>
</comment>
<keyword evidence="1" id="KW-0812">Transmembrane</keyword>
<organism evidence="2 3">
    <name type="scientific">Bradyrhizobium aeschynomenes</name>
    <dbReference type="NCBI Taxonomy" id="2734909"/>
    <lineage>
        <taxon>Bacteria</taxon>
        <taxon>Pseudomonadati</taxon>
        <taxon>Pseudomonadota</taxon>
        <taxon>Alphaproteobacteria</taxon>
        <taxon>Hyphomicrobiales</taxon>
        <taxon>Nitrobacteraceae</taxon>
        <taxon>Bradyrhizobium</taxon>
    </lineage>
</organism>